<dbReference type="EC" id="3.4.11.9" evidence="5"/>
<dbReference type="InterPro" id="IPR036005">
    <property type="entry name" value="Creatinase/aminopeptidase-like"/>
</dbReference>
<keyword evidence="6" id="KW-0031">Aminopeptidase</keyword>
<keyword evidence="7" id="KW-0479">Metal-binding</keyword>
<evidence type="ECO:0000259" key="12">
    <source>
        <dbReference type="SMART" id="SM01011"/>
    </source>
</evidence>
<gene>
    <name evidence="13" type="ORF">FGG08_006166</name>
</gene>
<organism evidence="13 14">
    <name type="scientific">Glutinoglossum americanum</name>
    <dbReference type="NCBI Taxonomy" id="1670608"/>
    <lineage>
        <taxon>Eukaryota</taxon>
        <taxon>Fungi</taxon>
        <taxon>Dikarya</taxon>
        <taxon>Ascomycota</taxon>
        <taxon>Pezizomycotina</taxon>
        <taxon>Geoglossomycetes</taxon>
        <taxon>Geoglossales</taxon>
        <taxon>Geoglossaceae</taxon>
        <taxon>Glutinoglossum</taxon>
    </lineage>
</organism>
<dbReference type="OrthoDB" id="10261878at2759"/>
<evidence type="ECO:0000256" key="3">
    <source>
        <dbReference type="ARBA" id="ARBA00002443"/>
    </source>
</evidence>
<dbReference type="InterPro" id="IPR029149">
    <property type="entry name" value="Creatin/AminoP/Spt16_N"/>
</dbReference>
<dbReference type="InterPro" id="IPR007865">
    <property type="entry name" value="Aminopep_P_N"/>
</dbReference>
<name>A0A9P8HT54_9PEZI</name>
<dbReference type="Gene3D" id="3.40.350.10">
    <property type="entry name" value="Creatinase/prolidase N-terminal domain"/>
    <property type="match status" value="1"/>
</dbReference>
<dbReference type="SUPFAM" id="SSF55920">
    <property type="entry name" value="Creatinase/aminopeptidase"/>
    <property type="match status" value="1"/>
</dbReference>
<keyword evidence="14" id="KW-1185">Reference proteome</keyword>
<evidence type="ECO:0000256" key="8">
    <source>
        <dbReference type="ARBA" id="ARBA00022801"/>
    </source>
</evidence>
<evidence type="ECO:0000256" key="1">
    <source>
        <dbReference type="ARBA" id="ARBA00001424"/>
    </source>
</evidence>
<evidence type="ECO:0000256" key="7">
    <source>
        <dbReference type="ARBA" id="ARBA00022723"/>
    </source>
</evidence>
<evidence type="ECO:0000256" key="11">
    <source>
        <dbReference type="ARBA" id="ARBA00030849"/>
    </source>
</evidence>
<sequence>MTSVNSIIAEKYPAKAHAERVAAYIKAKEPNADGVIYLEGQKTSMIEDCDEAQPFSIPTGKLILYIPPIDADEVIWTGLPLSLEEALKKYDVDEARYSTDVNGSLAGLAKEPGCSKIWAIHPQISEHVTFLEFRDKDYSLLKEAIEECRVVKDVYEIGLIRKANEISAGAHHAVMRAVKEAKNEQELEAVFLHHCISHGSHKQAYHSIVASGTNAATLHYQKNDEPLSGRLNLLLDAGCEYACYASDITRTFPLSGHFTPPSLAIYNLVLLMQKTCTAALKADVLWEEIHVLAHKVAITGLLEIGVLAGGTAEQILEQRTSVAFFPHGLGHYLGLDTHDSGGHPRYGDEDSMFRYLRVRGKVPAGSVVTVEPGIYFCDFIISPYLGDPAHSKFIDKDVLAKYWEVGGVRIEDNILITPDGYENLTTVVKEVSEMERLINGS</sequence>
<evidence type="ECO:0000313" key="13">
    <source>
        <dbReference type="EMBL" id="KAH0536994.1"/>
    </source>
</evidence>
<evidence type="ECO:0000256" key="9">
    <source>
        <dbReference type="ARBA" id="ARBA00023049"/>
    </source>
</evidence>
<dbReference type="InterPro" id="IPR000994">
    <property type="entry name" value="Pept_M24"/>
</dbReference>
<dbReference type="Proteomes" id="UP000698800">
    <property type="component" value="Unassembled WGS sequence"/>
</dbReference>
<reference evidence="13" key="1">
    <citation type="submission" date="2021-03" db="EMBL/GenBank/DDBJ databases">
        <title>Comparative genomics and phylogenomic investigation of the class Geoglossomycetes provide insights into ecological specialization and systematics.</title>
        <authorList>
            <person name="Melie T."/>
            <person name="Pirro S."/>
            <person name="Miller A.N."/>
            <person name="Quandt A."/>
        </authorList>
    </citation>
    <scope>NUCLEOTIDE SEQUENCE</scope>
    <source>
        <strain evidence="13">GBOQ0MN5Z8</strain>
    </source>
</reference>
<dbReference type="PANTHER" id="PTHR43226">
    <property type="entry name" value="XAA-PRO AMINOPEPTIDASE 3"/>
    <property type="match status" value="1"/>
</dbReference>
<dbReference type="SMART" id="SM01011">
    <property type="entry name" value="AMP_N"/>
    <property type="match status" value="1"/>
</dbReference>
<evidence type="ECO:0000256" key="10">
    <source>
        <dbReference type="ARBA" id="ARBA00023211"/>
    </source>
</evidence>
<dbReference type="SUPFAM" id="SSF53092">
    <property type="entry name" value="Creatinase/prolidase N-terminal domain"/>
    <property type="match status" value="1"/>
</dbReference>
<evidence type="ECO:0000256" key="6">
    <source>
        <dbReference type="ARBA" id="ARBA00022438"/>
    </source>
</evidence>
<protein>
    <recommendedName>
        <fullName evidence="5">Xaa-Pro aminopeptidase</fullName>
        <ecNumber evidence="5">3.4.11.9</ecNumber>
    </recommendedName>
    <alternativeName>
        <fullName evidence="11">Aminoacylproline aminopeptidase</fullName>
    </alternativeName>
</protein>
<feature type="domain" description="Aminopeptidase P N-terminal" evidence="12">
    <location>
        <begin position="12"/>
        <end position="125"/>
    </location>
</feature>
<dbReference type="Pfam" id="PF00557">
    <property type="entry name" value="Peptidase_M24"/>
    <property type="match status" value="1"/>
</dbReference>
<comment type="caution">
    <text evidence="13">The sequence shown here is derived from an EMBL/GenBank/DDBJ whole genome shotgun (WGS) entry which is preliminary data.</text>
</comment>
<comment type="function">
    <text evidence="3">Catalyzes the removal of a penultimate prolyl residue from the N-termini of peptides.</text>
</comment>
<keyword evidence="6" id="KW-0645">Protease</keyword>
<dbReference type="InterPro" id="IPR052433">
    <property type="entry name" value="X-Pro_dipept-like"/>
</dbReference>
<dbReference type="GO" id="GO:0070006">
    <property type="term" value="F:metalloaminopeptidase activity"/>
    <property type="evidence" value="ECO:0007669"/>
    <property type="project" value="InterPro"/>
</dbReference>
<dbReference type="Pfam" id="PF05195">
    <property type="entry name" value="AMP_N"/>
    <property type="match status" value="1"/>
</dbReference>
<evidence type="ECO:0000256" key="2">
    <source>
        <dbReference type="ARBA" id="ARBA00001936"/>
    </source>
</evidence>
<comment type="cofactor">
    <cofactor evidence="2">
        <name>Mn(2+)</name>
        <dbReference type="ChEBI" id="CHEBI:29035"/>
    </cofactor>
</comment>
<dbReference type="CDD" id="cd01087">
    <property type="entry name" value="Prolidase"/>
    <property type="match status" value="1"/>
</dbReference>
<dbReference type="Gene3D" id="3.90.230.10">
    <property type="entry name" value="Creatinase/methionine aminopeptidase superfamily"/>
    <property type="match status" value="1"/>
</dbReference>
<evidence type="ECO:0000256" key="5">
    <source>
        <dbReference type="ARBA" id="ARBA00012574"/>
    </source>
</evidence>
<dbReference type="AlphaFoldDB" id="A0A9P8HT54"/>
<dbReference type="EMBL" id="JAGHQL010000168">
    <property type="protein sequence ID" value="KAH0536994.1"/>
    <property type="molecule type" value="Genomic_DNA"/>
</dbReference>
<comment type="similarity">
    <text evidence="4">Belongs to the peptidase M24B family.</text>
</comment>
<dbReference type="PANTHER" id="PTHR43226:SF1">
    <property type="entry name" value="XAA-PRO DIPEPTIDASE"/>
    <property type="match status" value="1"/>
</dbReference>
<keyword evidence="8" id="KW-0378">Hydrolase</keyword>
<keyword evidence="9" id="KW-0482">Metalloprotease</keyword>
<dbReference type="GO" id="GO:0030145">
    <property type="term" value="F:manganese ion binding"/>
    <property type="evidence" value="ECO:0007669"/>
    <property type="project" value="InterPro"/>
</dbReference>
<proteinExistence type="inferred from homology"/>
<comment type="catalytic activity">
    <reaction evidence="1">
        <text>Release of any N-terminal amino acid, including proline, that is linked to proline, even from a dipeptide or tripeptide.</text>
        <dbReference type="EC" id="3.4.11.9"/>
    </reaction>
</comment>
<evidence type="ECO:0000313" key="14">
    <source>
        <dbReference type="Proteomes" id="UP000698800"/>
    </source>
</evidence>
<keyword evidence="10" id="KW-0464">Manganese</keyword>
<dbReference type="GO" id="GO:0006508">
    <property type="term" value="P:proteolysis"/>
    <property type="evidence" value="ECO:0007669"/>
    <property type="project" value="TreeGrafter"/>
</dbReference>
<evidence type="ECO:0000256" key="4">
    <source>
        <dbReference type="ARBA" id="ARBA00008766"/>
    </source>
</evidence>
<dbReference type="FunFam" id="3.90.230.10:FF:000002">
    <property type="entry name" value="Xaa-Pro aminopeptidase 3"/>
    <property type="match status" value="1"/>
</dbReference>
<accession>A0A9P8HT54</accession>